<keyword evidence="10" id="KW-1185">Reference proteome</keyword>
<gene>
    <name evidence="9" type="primary">Msra_1</name>
    <name evidence="9" type="ORF">ALELAT_R03701</name>
</gene>
<dbReference type="InterPro" id="IPR050162">
    <property type="entry name" value="MsrA_MetSO_reductase"/>
</dbReference>
<dbReference type="PANTHER" id="PTHR42799:SF2">
    <property type="entry name" value="MITOCHONDRIAL PEPTIDE METHIONINE SULFOXIDE REDUCTASE"/>
    <property type="match status" value="1"/>
</dbReference>
<dbReference type="PANTHER" id="PTHR42799">
    <property type="entry name" value="MITOCHONDRIAL PEPTIDE METHIONINE SULFOXIDE REDUCTASE"/>
    <property type="match status" value="1"/>
</dbReference>
<dbReference type="EMBL" id="VXAV01009598">
    <property type="protein sequence ID" value="NXL93162.1"/>
    <property type="molecule type" value="Genomic_DNA"/>
</dbReference>
<dbReference type="Proteomes" id="UP000562322">
    <property type="component" value="Unassembled WGS sequence"/>
</dbReference>
<dbReference type="GO" id="GO:0008113">
    <property type="term" value="F:peptide-methionine (S)-S-oxide reductase activity"/>
    <property type="evidence" value="ECO:0007669"/>
    <property type="project" value="UniProtKB-EC"/>
</dbReference>
<keyword evidence="3" id="KW-0560">Oxidoreductase</keyword>
<dbReference type="EC" id="1.8.4.11" evidence="2"/>
<comment type="catalytic activity">
    <reaction evidence="6">
        <text>L-methionyl-[protein] + [thioredoxin]-disulfide + H2O = L-methionyl-(S)-S-oxide-[protein] + [thioredoxin]-dithiol</text>
        <dbReference type="Rhea" id="RHEA:14217"/>
        <dbReference type="Rhea" id="RHEA-COMP:10698"/>
        <dbReference type="Rhea" id="RHEA-COMP:10700"/>
        <dbReference type="Rhea" id="RHEA-COMP:12313"/>
        <dbReference type="Rhea" id="RHEA-COMP:12315"/>
        <dbReference type="ChEBI" id="CHEBI:15377"/>
        <dbReference type="ChEBI" id="CHEBI:16044"/>
        <dbReference type="ChEBI" id="CHEBI:29950"/>
        <dbReference type="ChEBI" id="CHEBI:44120"/>
        <dbReference type="ChEBI" id="CHEBI:50058"/>
        <dbReference type="EC" id="1.8.4.11"/>
    </reaction>
</comment>
<evidence type="ECO:0000256" key="5">
    <source>
        <dbReference type="ARBA" id="ARBA00030643"/>
    </source>
</evidence>
<accession>A0A7L0WSM5</accession>
<feature type="non-terminal residue" evidence="9">
    <location>
        <position position="1"/>
    </location>
</feature>
<dbReference type="OrthoDB" id="9096951at2759"/>
<dbReference type="SUPFAM" id="SSF55068">
    <property type="entry name" value="Peptide methionine sulfoxide reductase"/>
    <property type="match status" value="1"/>
</dbReference>
<comment type="caution">
    <text evidence="9">The sequence shown here is derived from an EMBL/GenBank/DDBJ whole genome shotgun (WGS) entry which is preliminary data.</text>
</comment>
<dbReference type="AlphaFoldDB" id="A0A7L0WSM5"/>
<dbReference type="Gene3D" id="3.30.1060.10">
    <property type="entry name" value="Peptide methionine sulphoxide reductase MsrA"/>
    <property type="match status" value="1"/>
</dbReference>
<evidence type="ECO:0000313" key="10">
    <source>
        <dbReference type="Proteomes" id="UP000562322"/>
    </source>
</evidence>
<protein>
    <recommendedName>
        <fullName evidence="2">peptide-methionine (S)-S-oxide reductase</fullName>
        <ecNumber evidence="2">1.8.4.11</ecNumber>
    </recommendedName>
    <alternativeName>
        <fullName evidence="5">Peptide-methionine (S)-S-oxide reductase</fullName>
    </alternativeName>
    <alternativeName>
        <fullName evidence="4">Protein-methionine-S-oxide reductase</fullName>
    </alternativeName>
</protein>
<evidence type="ECO:0000256" key="7">
    <source>
        <dbReference type="ARBA" id="ARBA00048782"/>
    </source>
</evidence>
<feature type="non-terminal residue" evidence="9">
    <location>
        <position position="142"/>
    </location>
</feature>
<evidence type="ECO:0000256" key="3">
    <source>
        <dbReference type="ARBA" id="ARBA00023002"/>
    </source>
</evidence>
<evidence type="ECO:0000256" key="1">
    <source>
        <dbReference type="ARBA" id="ARBA00005591"/>
    </source>
</evidence>
<comment type="similarity">
    <text evidence="1">Belongs to the MsrA Met sulfoxide reductase family.</text>
</comment>
<sequence length="142" mass="15558">LPSPTEALPGRAGKLLVAATHAVTGNSMQPPFPPEMQMAIFGMGCFWRAERLFWEMPGVCSTQVGYAGGFTPNPTYEEVGTGLTGHAEVVRVVFDPCKVSYEELLKAFWENHDPTQGMRQQDKVGTQYRSLILTLGPQQQAA</sequence>
<dbReference type="GO" id="GO:0005737">
    <property type="term" value="C:cytoplasm"/>
    <property type="evidence" value="ECO:0007669"/>
    <property type="project" value="TreeGrafter"/>
</dbReference>
<dbReference type="InterPro" id="IPR036509">
    <property type="entry name" value="Met_Sox_Rdtase_MsrA_sf"/>
</dbReference>
<proteinExistence type="inferred from homology"/>
<dbReference type="GO" id="GO:0034599">
    <property type="term" value="P:cellular response to oxidative stress"/>
    <property type="evidence" value="ECO:0007669"/>
    <property type="project" value="TreeGrafter"/>
</dbReference>
<name>A0A7L0WSM5_ALELA</name>
<dbReference type="NCBIfam" id="TIGR00401">
    <property type="entry name" value="msrA"/>
    <property type="match status" value="1"/>
</dbReference>
<evidence type="ECO:0000256" key="6">
    <source>
        <dbReference type="ARBA" id="ARBA00047806"/>
    </source>
</evidence>
<evidence type="ECO:0000256" key="2">
    <source>
        <dbReference type="ARBA" id="ARBA00012502"/>
    </source>
</evidence>
<comment type="catalytic activity">
    <reaction evidence="7">
        <text>[thioredoxin]-disulfide + L-methionine + H2O = L-methionine (S)-S-oxide + [thioredoxin]-dithiol</text>
        <dbReference type="Rhea" id="RHEA:19993"/>
        <dbReference type="Rhea" id="RHEA-COMP:10698"/>
        <dbReference type="Rhea" id="RHEA-COMP:10700"/>
        <dbReference type="ChEBI" id="CHEBI:15377"/>
        <dbReference type="ChEBI" id="CHEBI:29950"/>
        <dbReference type="ChEBI" id="CHEBI:50058"/>
        <dbReference type="ChEBI" id="CHEBI:57844"/>
        <dbReference type="ChEBI" id="CHEBI:58772"/>
        <dbReference type="EC" id="1.8.4.11"/>
    </reaction>
</comment>
<reference evidence="9 10" key="1">
    <citation type="submission" date="2019-09" db="EMBL/GenBank/DDBJ databases">
        <title>Bird 10,000 Genomes (B10K) Project - Family phase.</title>
        <authorList>
            <person name="Zhang G."/>
        </authorList>
    </citation>
    <scope>NUCLEOTIDE SEQUENCE [LARGE SCALE GENOMIC DNA]</scope>
    <source>
        <strain evidence="9">B10K-DU-001-39</strain>
        <tissue evidence="9">Muscle</tissue>
    </source>
</reference>
<evidence type="ECO:0000313" key="9">
    <source>
        <dbReference type="EMBL" id="NXL93162.1"/>
    </source>
</evidence>
<dbReference type="Pfam" id="PF01625">
    <property type="entry name" value="PMSR"/>
    <property type="match status" value="1"/>
</dbReference>
<dbReference type="InterPro" id="IPR002569">
    <property type="entry name" value="Met_Sox_Rdtase_MsrA_dom"/>
</dbReference>
<evidence type="ECO:0000259" key="8">
    <source>
        <dbReference type="Pfam" id="PF01625"/>
    </source>
</evidence>
<organism evidence="9 10">
    <name type="scientific">Alectura lathami</name>
    <name type="common">Australian brush turkey</name>
    <dbReference type="NCBI Taxonomy" id="81907"/>
    <lineage>
        <taxon>Eukaryota</taxon>
        <taxon>Metazoa</taxon>
        <taxon>Chordata</taxon>
        <taxon>Craniata</taxon>
        <taxon>Vertebrata</taxon>
        <taxon>Euteleostomi</taxon>
        <taxon>Archelosauria</taxon>
        <taxon>Archosauria</taxon>
        <taxon>Dinosauria</taxon>
        <taxon>Saurischia</taxon>
        <taxon>Theropoda</taxon>
        <taxon>Coelurosauria</taxon>
        <taxon>Aves</taxon>
        <taxon>Neognathae</taxon>
        <taxon>Galloanserae</taxon>
        <taxon>Galliformes</taxon>
        <taxon>Megapodiidae</taxon>
        <taxon>Alectura</taxon>
    </lineage>
</organism>
<evidence type="ECO:0000256" key="4">
    <source>
        <dbReference type="ARBA" id="ARBA00030273"/>
    </source>
</evidence>
<feature type="domain" description="Peptide methionine sulphoxide reductase MsrA" evidence="8">
    <location>
        <begin position="39"/>
        <end position="141"/>
    </location>
</feature>